<evidence type="ECO:0000259" key="19">
    <source>
        <dbReference type="PROSITE" id="PS51044"/>
    </source>
</evidence>
<evidence type="ECO:0000256" key="3">
    <source>
        <dbReference type="ARBA" id="ARBA00005383"/>
    </source>
</evidence>
<proteinExistence type="inferred from homology"/>
<feature type="domain" description="SAP" evidence="18">
    <location>
        <begin position="2"/>
        <end position="36"/>
    </location>
</feature>
<evidence type="ECO:0000256" key="16">
    <source>
        <dbReference type="PROSITE-ProRule" id="PRU00452"/>
    </source>
</evidence>
<feature type="compositionally biased region" description="Basic and acidic residues" evidence="17">
    <location>
        <begin position="346"/>
        <end position="368"/>
    </location>
</feature>
<dbReference type="Gene3D" id="1.10.274.30">
    <property type="entry name" value="MRG domain"/>
    <property type="match status" value="1"/>
</dbReference>
<dbReference type="GO" id="GO:0006357">
    <property type="term" value="P:regulation of transcription by RNA polymerase II"/>
    <property type="evidence" value="ECO:0007669"/>
    <property type="project" value="TreeGrafter"/>
</dbReference>
<keyword evidence="7" id="KW-0227">DNA damage</keyword>
<dbReference type="GO" id="GO:0006281">
    <property type="term" value="P:DNA repair"/>
    <property type="evidence" value="ECO:0007669"/>
    <property type="project" value="UniProtKB-KW"/>
</dbReference>
<evidence type="ECO:0000256" key="10">
    <source>
        <dbReference type="ARBA" id="ARBA00022833"/>
    </source>
</evidence>
<dbReference type="Gene3D" id="2.60.120.780">
    <property type="entry name" value="PINIT domain"/>
    <property type="match status" value="1"/>
</dbReference>
<feature type="region of interest" description="Disordered" evidence="17">
    <location>
        <begin position="329"/>
        <end position="405"/>
    </location>
</feature>
<keyword evidence="14" id="KW-0234">DNA repair</keyword>
<dbReference type="InterPro" id="IPR026541">
    <property type="entry name" value="MRG_dom"/>
</dbReference>
<feature type="domain" description="PINIT" evidence="20">
    <location>
        <begin position="111"/>
        <end position="263"/>
    </location>
</feature>
<dbReference type="PROSITE" id="PS51466">
    <property type="entry name" value="PINIT"/>
    <property type="match status" value="1"/>
</dbReference>
<comment type="subcellular location">
    <subcellularLocation>
        <location evidence="1">Nucleus</location>
    </subcellularLocation>
</comment>
<dbReference type="GO" id="GO:0000785">
    <property type="term" value="C:chromatin"/>
    <property type="evidence" value="ECO:0007669"/>
    <property type="project" value="TreeGrafter"/>
</dbReference>
<evidence type="ECO:0000256" key="8">
    <source>
        <dbReference type="ARBA" id="ARBA00022771"/>
    </source>
</evidence>
<keyword evidence="12" id="KW-0805">Transcription regulation</keyword>
<keyword evidence="13" id="KW-0804">Transcription</keyword>
<evidence type="ECO:0000313" key="21">
    <source>
        <dbReference type="EMBL" id="KAJ3596218.1"/>
    </source>
</evidence>
<sequence length="630" mass="70728">MVMSLRVSELQVLLGYAGRNKHGRKHELLTKAIHLLKAGCSPAVQMKIKELYRRRFPTKMVSPLDLALPTVHSSTSLPTGLTQLGFDSHGAPSPLLPVSLLGPKHELGLSHLPSALHPVHPDVKLQRLPFYDMLDELIKPTSLSTDNSQRFQETCYAFALTPQQVQQISSSMFCLSETSCPQEDHFPPNLCVKVNGKPCTLPGYLPPTKNGVEPKRPSRPINITSLVRLSTTVPNTIVVSWTSEIGRLGKMRLTIPCRALTCSHLQCFDATLYIQMNEKKPTWVCPVCDKKAPYEHLIIDGLFMEILDSCSDCDEIQFTEDGNWAPMRSKREVQDVSGSFNGVDSDSGRTDVSEQKHGSSYDNKKVDVIDLTLDSSSEEELDDEPPPKRACPSRSPESPPATKGVLNLHSQASPVSRAPSMPPVETSYIPPPPPLIQDYRHYYHTPSDLPGDNQHYNMPQGQEKALVLEETRPTHPGRRGHEETFINRVEVKVKIPEELKPWLVDDWDLITRQKQLFHLPAKKNVEAVLEDYANYKKSRGNSDSKEFAVNEVVAGIREYFNVMLGTQLLYKFERPQYADVLANHPDITMSQIYGAPHLLRLFVRIGAMLAYTPLDEKSLALLLSYLQDFL</sequence>
<dbReference type="AlphaFoldDB" id="A0A9Q0IFL4"/>
<evidence type="ECO:0000256" key="1">
    <source>
        <dbReference type="ARBA" id="ARBA00004123"/>
    </source>
</evidence>
<protein>
    <submittedName>
        <fullName evidence="21">Uncharacterized protein</fullName>
    </submittedName>
</protein>
<comment type="pathway">
    <text evidence="2">Protein modification; protein sumoylation.</text>
</comment>
<dbReference type="Pfam" id="PF02891">
    <property type="entry name" value="zf-MIZ"/>
    <property type="match status" value="1"/>
</dbReference>
<dbReference type="PANTHER" id="PTHR10782">
    <property type="entry name" value="ZINC FINGER MIZ DOMAIN-CONTAINING PROTEIN"/>
    <property type="match status" value="1"/>
</dbReference>
<dbReference type="InterPro" id="IPR023321">
    <property type="entry name" value="PINIT"/>
</dbReference>
<reference evidence="21" key="1">
    <citation type="submission" date="2022-07" db="EMBL/GenBank/DDBJ databases">
        <title>Chromosome-level genome of Muraenolepis orangiensis.</title>
        <authorList>
            <person name="Kim J."/>
        </authorList>
    </citation>
    <scope>NUCLEOTIDE SEQUENCE</scope>
    <source>
        <strain evidence="21">KU_S4_2022</strain>
        <tissue evidence="21">Muscle</tissue>
    </source>
</reference>
<keyword evidence="8 16" id="KW-0863">Zinc-finger</keyword>
<comment type="caution">
    <text evidence="21">The sequence shown here is derived from an EMBL/GenBank/DDBJ whole genome shotgun (WGS) entry which is preliminary data.</text>
</comment>
<accession>A0A9Q0IFL4</accession>
<evidence type="ECO:0000256" key="13">
    <source>
        <dbReference type="ARBA" id="ARBA00023163"/>
    </source>
</evidence>
<dbReference type="InterPro" id="IPR038217">
    <property type="entry name" value="MRG_C_sf"/>
</dbReference>
<dbReference type="SUPFAM" id="SSF68906">
    <property type="entry name" value="SAP domain"/>
    <property type="match status" value="1"/>
</dbReference>
<dbReference type="FunFam" id="2.60.120.780:FF:000001">
    <property type="entry name" value="E3 SUMO-protein ligase PIAS2 isoform X1"/>
    <property type="match status" value="1"/>
</dbReference>
<dbReference type="FunFam" id="1.10.720.30:FF:000001">
    <property type="entry name" value="E3 SUMO-protein ligase PIAS2 isoform 1"/>
    <property type="match status" value="1"/>
</dbReference>
<evidence type="ECO:0000256" key="5">
    <source>
        <dbReference type="ARBA" id="ARBA00022679"/>
    </source>
</evidence>
<keyword evidence="6" id="KW-0479">Metal-binding</keyword>
<dbReference type="GO" id="GO:0016925">
    <property type="term" value="P:protein sumoylation"/>
    <property type="evidence" value="ECO:0007669"/>
    <property type="project" value="TreeGrafter"/>
</dbReference>
<dbReference type="Pfam" id="PF14324">
    <property type="entry name" value="PINIT"/>
    <property type="match status" value="1"/>
</dbReference>
<dbReference type="Proteomes" id="UP001148018">
    <property type="component" value="Unassembled WGS sequence"/>
</dbReference>
<feature type="non-terminal residue" evidence="21">
    <location>
        <position position="1"/>
    </location>
</feature>
<keyword evidence="5" id="KW-0808">Transferase</keyword>
<keyword evidence="9" id="KW-0833">Ubl conjugation pathway</keyword>
<evidence type="ECO:0000256" key="14">
    <source>
        <dbReference type="ARBA" id="ARBA00023204"/>
    </source>
</evidence>
<dbReference type="Pfam" id="PF05712">
    <property type="entry name" value="MRG"/>
    <property type="match status" value="1"/>
</dbReference>
<dbReference type="InterPro" id="IPR036361">
    <property type="entry name" value="SAP_dom_sf"/>
</dbReference>
<evidence type="ECO:0000256" key="12">
    <source>
        <dbReference type="ARBA" id="ARBA00023015"/>
    </source>
</evidence>
<dbReference type="PROSITE" id="PS51044">
    <property type="entry name" value="ZF_SP_RING"/>
    <property type="match status" value="1"/>
</dbReference>
<evidence type="ECO:0000259" key="18">
    <source>
        <dbReference type="PROSITE" id="PS50800"/>
    </source>
</evidence>
<dbReference type="GO" id="GO:0005634">
    <property type="term" value="C:nucleus"/>
    <property type="evidence" value="ECO:0007669"/>
    <property type="project" value="UniProtKB-SubCell"/>
</dbReference>
<name>A0A9Q0IFL4_9TELE</name>
<dbReference type="FunFam" id="1.10.274.30:FF:000001">
    <property type="entry name" value="Mortality factor 4-like protein 1"/>
    <property type="match status" value="1"/>
</dbReference>
<evidence type="ECO:0000313" key="22">
    <source>
        <dbReference type="Proteomes" id="UP001148018"/>
    </source>
</evidence>
<dbReference type="InterPro" id="IPR004181">
    <property type="entry name" value="Znf_MIZ"/>
</dbReference>
<keyword evidence="22" id="KW-1185">Reference proteome</keyword>
<dbReference type="OrthoDB" id="10263264at2759"/>
<dbReference type="InterPro" id="IPR038654">
    <property type="entry name" value="PINIT_sf"/>
</dbReference>
<keyword evidence="10" id="KW-0862">Zinc</keyword>
<dbReference type="Gene3D" id="1.10.720.30">
    <property type="entry name" value="SAP domain"/>
    <property type="match status" value="1"/>
</dbReference>
<evidence type="ECO:0000256" key="9">
    <source>
        <dbReference type="ARBA" id="ARBA00022786"/>
    </source>
</evidence>
<gene>
    <name evidence="21" type="ORF">NHX12_002627</name>
</gene>
<evidence type="ECO:0000256" key="4">
    <source>
        <dbReference type="ARBA" id="ARBA00022604"/>
    </source>
</evidence>
<evidence type="ECO:0000256" key="7">
    <source>
        <dbReference type="ARBA" id="ARBA00022763"/>
    </source>
</evidence>
<dbReference type="PROSITE" id="PS51640">
    <property type="entry name" value="MRG"/>
    <property type="match status" value="1"/>
</dbReference>
<dbReference type="GO" id="GO:0061665">
    <property type="term" value="F:SUMO ligase activity"/>
    <property type="evidence" value="ECO:0007669"/>
    <property type="project" value="TreeGrafter"/>
</dbReference>
<dbReference type="EMBL" id="JANIIK010000110">
    <property type="protein sequence ID" value="KAJ3596218.1"/>
    <property type="molecule type" value="Genomic_DNA"/>
</dbReference>
<evidence type="ECO:0000256" key="11">
    <source>
        <dbReference type="ARBA" id="ARBA00022853"/>
    </source>
</evidence>
<dbReference type="InterPro" id="IPR003034">
    <property type="entry name" value="SAP_dom"/>
</dbReference>
<dbReference type="GO" id="GO:0006325">
    <property type="term" value="P:chromatin organization"/>
    <property type="evidence" value="ECO:0007669"/>
    <property type="project" value="UniProtKB-KW"/>
</dbReference>
<evidence type="ECO:0000256" key="2">
    <source>
        <dbReference type="ARBA" id="ARBA00004718"/>
    </source>
</evidence>
<evidence type="ECO:0000256" key="15">
    <source>
        <dbReference type="ARBA" id="ARBA00023242"/>
    </source>
</evidence>
<evidence type="ECO:0000256" key="6">
    <source>
        <dbReference type="ARBA" id="ARBA00022723"/>
    </source>
</evidence>
<keyword evidence="15" id="KW-0539">Nucleus</keyword>
<evidence type="ECO:0000256" key="17">
    <source>
        <dbReference type="SAM" id="MobiDB-lite"/>
    </source>
</evidence>
<dbReference type="GO" id="GO:0008270">
    <property type="term" value="F:zinc ion binding"/>
    <property type="evidence" value="ECO:0007669"/>
    <property type="project" value="UniProtKB-KW"/>
</dbReference>
<dbReference type="PANTHER" id="PTHR10782:SF11">
    <property type="entry name" value="E3 SUMO-PROTEIN LIGASE PIAS1"/>
    <property type="match status" value="1"/>
</dbReference>
<organism evidence="21 22">
    <name type="scientific">Muraenolepis orangiensis</name>
    <name type="common">Patagonian moray cod</name>
    <dbReference type="NCBI Taxonomy" id="630683"/>
    <lineage>
        <taxon>Eukaryota</taxon>
        <taxon>Metazoa</taxon>
        <taxon>Chordata</taxon>
        <taxon>Craniata</taxon>
        <taxon>Vertebrata</taxon>
        <taxon>Euteleostomi</taxon>
        <taxon>Actinopterygii</taxon>
        <taxon>Neopterygii</taxon>
        <taxon>Teleostei</taxon>
        <taxon>Neoteleostei</taxon>
        <taxon>Acanthomorphata</taxon>
        <taxon>Zeiogadaria</taxon>
        <taxon>Gadariae</taxon>
        <taxon>Gadiformes</taxon>
        <taxon>Muraenolepidoidei</taxon>
        <taxon>Muraenolepididae</taxon>
        <taxon>Muraenolepis</taxon>
    </lineage>
</organism>
<dbReference type="PROSITE" id="PS50800">
    <property type="entry name" value="SAP"/>
    <property type="match status" value="1"/>
</dbReference>
<dbReference type="GO" id="GO:0003712">
    <property type="term" value="F:transcription coregulator activity"/>
    <property type="evidence" value="ECO:0007669"/>
    <property type="project" value="TreeGrafter"/>
</dbReference>
<keyword evidence="4" id="KW-0341">Growth regulation</keyword>
<dbReference type="SMART" id="SM00513">
    <property type="entry name" value="SAP"/>
    <property type="match status" value="1"/>
</dbReference>
<evidence type="ECO:0000259" key="20">
    <source>
        <dbReference type="PROSITE" id="PS51466"/>
    </source>
</evidence>
<keyword evidence="11" id="KW-0156">Chromatin regulator</keyword>
<feature type="domain" description="SP-RING-type" evidence="19">
    <location>
        <begin position="217"/>
        <end position="312"/>
    </location>
</feature>
<comment type="similarity">
    <text evidence="3">Belongs to the PIAS family.</text>
</comment>